<proteinExistence type="predicted"/>
<sequence length="118" mass="13726">MGEIAESLINGEFDYITGEYLGEGVGYPRTHAYGRRNALPIIKKPTSKANICISNMCKDRGFDNHEKVELVAKFLHSKGYKQLPNLSKQYKIIHSQYKNNFRKFLIEQMELKNRNEEK</sequence>
<name>A0A642C8N9_BACOV</name>
<reference evidence="1 2" key="1">
    <citation type="journal article" date="2019" name="Nat. Med.">
        <title>A library of human gut bacterial isolates paired with longitudinal multiomics data enables mechanistic microbiome research.</title>
        <authorList>
            <person name="Poyet M."/>
            <person name="Groussin M."/>
            <person name="Gibbons S.M."/>
            <person name="Avila-Pacheco J."/>
            <person name="Jiang X."/>
            <person name="Kearney S.M."/>
            <person name="Perrotta A.R."/>
            <person name="Berdy B."/>
            <person name="Zhao S."/>
            <person name="Lieberman T.D."/>
            <person name="Swanson P.K."/>
            <person name="Smith M."/>
            <person name="Roesemann S."/>
            <person name="Alexander J.E."/>
            <person name="Rich S.A."/>
            <person name="Livny J."/>
            <person name="Vlamakis H."/>
            <person name="Clish C."/>
            <person name="Bullock K."/>
            <person name="Deik A."/>
            <person name="Scott J."/>
            <person name="Pierce K.A."/>
            <person name="Xavier R.J."/>
            <person name="Alm E.J."/>
        </authorList>
    </citation>
    <scope>NUCLEOTIDE SEQUENCE [LARGE SCALE GENOMIC DNA]</scope>
    <source>
        <strain evidence="1 2">BIOML-A14</strain>
    </source>
</reference>
<protein>
    <submittedName>
        <fullName evidence="1">Uncharacterized protein</fullName>
    </submittedName>
</protein>
<organism evidence="1 2">
    <name type="scientific">Bacteroides ovatus</name>
    <dbReference type="NCBI Taxonomy" id="28116"/>
    <lineage>
        <taxon>Bacteria</taxon>
        <taxon>Pseudomonadati</taxon>
        <taxon>Bacteroidota</taxon>
        <taxon>Bacteroidia</taxon>
        <taxon>Bacteroidales</taxon>
        <taxon>Bacteroidaceae</taxon>
        <taxon>Bacteroides</taxon>
    </lineage>
</organism>
<evidence type="ECO:0000313" key="2">
    <source>
        <dbReference type="Proteomes" id="UP000435985"/>
    </source>
</evidence>
<dbReference type="EMBL" id="VWFO01000148">
    <property type="protein sequence ID" value="KAA4659974.1"/>
    <property type="molecule type" value="Genomic_DNA"/>
</dbReference>
<dbReference type="AlphaFoldDB" id="A0A642C8N9"/>
<evidence type="ECO:0000313" key="1">
    <source>
        <dbReference type="EMBL" id="KAA4659974.1"/>
    </source>
</evidence>
<dbReference type="RefSeq" id="WP_004318035.1">
    <property type="nucleotide sequence ID" value="NZ_JADNEH010000005.1"/>
</dbReference>
<gene>
    <name evidence="1" type="ORF">F3B98_27730</name>
</gene>
<comment type="caution">
    <text evidence="1">The sequence shown here is derived from an EMBL/GenBank/DDBJ whole genome shotgun (WGS) entry which is preliminary data.</text>
</comment>
<accession>A0A642C8N9</accession>
<dbReference type="Proteomes" id="UP000435985">
    <property type="component" value="Unassembled WGS sequence"/>
</dbReference>